<evidence type="ECO:0000313" key="1">
    <source>
        <dbReference type="EMBL" id="SOD61117.1"/>
    </source>
</evidence>
<gene>
    <name evidence="1" type="ORF">SAMN06273570_4952</name>
</gene>
<dbReference type="AlphaFoldDB" id="A0A286DR09"/>
<keyword evidence="2" id="KW-1185">Reference proteome</keyword>
<evidence type="ECO:0000313" key="2">
    <source>
        <dbReference type="Proteomes" id="UP000219271"/>
    </source>
</evidence>
<dbReference type="Proteomes" id="UP000219271">
    <property type="component" value="Unassembled WGS sequence"/>
</dbReference>
<accession>A0A286DR09</accession>
<organism evidence="1 2">
    <name type="scientific">Candidatus Pantoea floridensis</name>
    <dbReference type="NCBI Taxonomy" id="1938870"/>
    <lineage>
        <taxon>Bacteria</taxon>
        <taxon>Pseudomonadati</taxon>
        <taxon>Pseudomonadota</taxon>
        <taxon>Gammaproteobacteria</taxon>
        <taxon>Enterobacterales</taxon>
        <taxon>Erwiniaceae</taxon>
        <taxon>Pantoea</taxon>
    </lineage>
</organism>
<proteinExistence type="predicted"/>
<protein>
    <submittedName>
        <fullName evidence="1">Uncharacterized protein</fullName>
    </submittedName>
</protein>
<name>A0A286DR09_9GAMM</name>
<reference evidence="2" key="1">
    <citation type="submission" date="2017-09" db="EMBL/GenBank/DDBJ databases">
        <authorList>
            <person name="Varghese N."/>
            <person name="Submissions S."/>
        </authorList>
    </citation>
    <scope>NUCLEOTIDE SEQUENCE [LARGE SCALE GENOMIC DNA]</scope>
    <source>
        <strain evidence="2">JKS000234</strain>
    </source>
</reference>
<dbReference type="EMBL" id="OCMY01000003">
    <property type="protein sequence ID" value="SOD61117.1"/>
    <property type="molecule type" value="Genomic_DNA"/>
</dbReference>
<sequence length="98" mass="10931">MWFIQILQTHVGLAENTDETGCGHHVHADVADNIYWQGLDALSSTYPDGVRINQLSAPMMRHIGAYVLRIIASSHPNHPKLLVTRSVKASRSGHQHVR</sequence>